<reference evidence="4 5" key="1">
    <citation type="submission" date="2016-04" db="EMBL/GenBank/DDBJ databases">
        <title>Genome analyses suggest a sexual origin of heterokaryosis in a supposedly ancient asexual fungus.</title>
        <authorList>
            <person name="Ropars J."/>
            <person name="Sedzielewska K."/>
            <person name="Noel J."/>
            <person name="Charron P."/>
            <person name="Farinelli L."/>
            <person name="Marton T."/>
            <person name="Kruger M."/>
            <person name="Pelin A."/>
            <person name="Brachmann A."/>
            <person name="Corradi N."/>
        </authorList>
    </citation>
    <scope>NUCLEOTIDE SEQUENCE [LARGE SCALE GENOMIC DNA]</scope>
    <source>
        <strain evidence="4 5">A5</strain>
    </source>
</reference>
<dbReference type="VEuPathDB" id="FungiDB:FUN_006061"/>
<feature type="compositionally biased region" description="Basic and acidic residues" evidence="1">
    <location>
        <begin position="1244"/>
        <end position="1268"/>
    </location>
</feature>
<dbReference type="SUPFAM" id="SSF101690">
    <property type="entry name" value="PAZ domain"/>
    <property type="match status" value="1"/>
</dbReference>
<dbReference type="GO" id="GO:0003723">
    <property type="term" value="F:RNA binding"/>
    <property type="evidence" value="ECO:0007669"/>
    <property type="project" value="InterPro"/>
</dbReference>
<dbReference type="Gene3D" id="3.40.50.2300">
    <property type="match status" value="1"/>
</dbReference>
<feature type="compositionally biased region" description="Pro residues" evidence="1">
    <location>
        <begin position="1269"/>
        <end position="1283"/>
    </location>
</feature>
<name>A0A2N0PKA6_9GLOM</name>
<dbReference type="Gene3D" id="3.30.420.10">
    <property type="entry name" value="Ribonuclease H-like superfamily/Ribonuclease H"/>
    <property type="match status" value="1"/>
</dbReference>
<dbReference type="VEuPathDB" id="FungiDB:FUN_006059"/>
<dbReference type="InterPro" id="IPR012337">
    <property type="entry name" value="RNaseH-like_sf"/>
</dbReference>
<comment type="caution">
    <text evidence="4">The sequence shown here is derived from an EMBL/GenBank/DDBJ whole genome shotgun (WGS) entry which is preliminary data.</text>
</comment>
<feature type="domain" description="Piwi" evidence="3">
    <location>
        <begin position="796"/>
        <end position="1099"/>
    </location>
</feature>
<sequence length="1377" mass="155869">MFCNIEQFKHIFETLLFQADEDSGVVLFDCSVRLYCYADIDSMCAAEILKKLFFREHVIWTLKPIRSYDDLDRSDLRPSQNMKSLRAIILLNFGSNLELAREFDLTENPHVNIYVIDSLHPVNLTNLYDRNSHIFIVYDEESEEYQEYIEKALRKESEEELQINTVFTDDFGRPITLDEVYYDVYESILNSEYTITKMKLKENQGENLDKLLRNMGISHKMSKEYFPAMDVEVANRLAEMINSEGPKYKFDIPLYDGWAKFYGYKLPTFSASDAVYGLITLLKTKPSASIEFGVEIQWVNDFNGRFEWLNNFHTALDALDRFFQINKMLKRRIHYDYETIISNSDSKDEIELPKKQKAVDFKLTSTELKVAERPDVGLRGKSVDLKCNYLKINTVALPRDEKHEEIRTYNARIEKVQIINFRLLQDYINGQSPLTGEILNCNHVLNIIMNFTAHNMFIVDMASEDWSDHMAKNRVPGANQGFCQSMRPGWENMVINVDFHDPNLKIPAESLINVVAKILNKTDEELLSKTLSEDEIKKLERTLTGLQIRIVHRGNPKTKYIIDGLSKELTKDIKFRDDKGFLVKAVDFFPREFQWPLRYTLLPCLIVKKKLFMPMDVCEVMPGQKWEFHPEDDSMLGMIKISTENQARFQHVESRVKNILKFFNTENIKELGMDIDNRMMTVNGRVLNPPIITCDEGGQQTEVQTEKGRWTFENQVVKIGKPLENWSLVILCGERHNRFDSIQEFLNQLCNMLNEIGLNVITVPEVMYANKQGNIEQALAIAYQKAHINKKISPQLIVCIMPTHSKQLYSEIKRVSDTVLGIPTQCITADKVTFKWNKQLLANIGLKINAKLGGHNWSLSKSDLSLITEVPTMLLGADISHPNVLTKVKRSITGMCGSMDLSATTYIGRSSVQKETHNPTIEVLEELVSELLFNYKERNKVLPQRILYYRAGLTPSQFRGTLNAEIISLKAAFTKTYEKNMPKLTFIIAEKSNHTRFLPDNPQDADRFGNCQPGTVVDKGIVFEKEFDFYLQSHPGINSKARPTHYHVLYDENNFNSDLIQSLTYHLCYLSATCTHAISFVPPIAYARNIAERARMYATAANTDLISQFEAMDIDDEIETKDNENQSFIEIENGSNKEPDYLFPSVSRSLLEWRRDELLGIRTLPASNSTLAERAICPGGFIDCLNGGCCPRGSKCIADNKCSIRCTPGAPLCNGGCCLFGQVCGGKFCVAGTKPKAPKPPPPAEKKAPPPPPKEKKAPPPPPKEEKAPPPPPKEVKAPPPPPKEVKAPSPLPKEPQPKKQDLPSAPPPPPLPSFSPAPPPPSSPPSPPKSPSSTKAPIKTPNSSVAGSLASSGSTFGSAFGSTLVYSTVLVYLNLI</sequence>
<dbReference type="PANTHER" id="PTHR22891">
    <property type="entry name" value="EUKARYOTIC TRANSLATION INITIATION FACTOR 2C"/>
    <property type="match status" value="1"/>
</dbReference>
<reference evidence="4 5" key="2">
    <citation type="submission" date="2017-09" db="EMBL/GenBank/DDBJ databases">
        <title>Extensive intraspecific genome diversity in a model arbuscular mycorrhizal fungus.</title>
        <authorList>
            <person name="Chen E.C."/>
            <person name="Morin E."/>
            <person name="Beaudet D."/>
            <person name="Noel J."/>
            <person name="Ndikumana S."/>
            <person name="Charron P."/>
            <person name="St-Onge C."/>
            <person name="Giorgi J."/>
            <person name="Grigoriev I.V."/>
            <person name="Roux C."/>
            <person name="Martin F.M."/>
            <person name="Corradi N."/>
        </authorList>
    </citation>
    <scope>NUCLEOTIDE SEQUENCE [LARGE SCALE GENOMIC DNA]</scope>
    <source>
        <strain evidence="4 5">A5</strain>
    </source>
</reference>
<dbReference type="PROSITE" id="PS50821">
    <property type="entry name" value="PAZ"/>
    <property type="match status" value="1"/>
</dbReference>
<dbReference type="InterPro" id="IPR036397">
    <property type="entry name" value="RNaseH_sf"/>
</dbReference>
<proteinExistence type="predicted"/>
<dbReference type="VEuPathDB" id="FungiDB:RhiirA1_412065"/>
<evidence type="ECO:0000259" key="3">
    <source>
        <dbReference type="PROSITE" id="PS50822"/>
    </source>
</evidence>
<accession>A0A2N0PKA6</accession>
<dbReference type="Proteomes" id="UP000232722">
    <property type="component" value="Unassembled WGS sequence"/>
</dbReference>
<dbReference type="CDD" id="cd02846">
    <property type="entry name" value="PAZ_argonaute_like"/>
    <property type="match status" value="1"/>
</dbReference>
<dbReference type="InterPro" id="IPR036085">
    <property type="entry name" value="PAZ_dom_sf"/>
</dbReference>
<dbReference type="VEuPathDB" id="FungiDB:RhiirA1_531376"/>
<organism evidence="4 5">
    <name type="scientific">Rhizophagus irregularis</name>
    <dbReference type="NCBI Taxonomy" id="588596"/>
    <lineage>
        <taxon>Eukaryota</taxon>
        <taxon>Fungi</taxon>
        <taxon>Fungi incertae sedis</taxon>
        <taxon>Mucoromycota</taxon>
        <taxon>Glomeromycotina</taxon>
        <taxon>Glomeromycetes</taxon>
        <taxon>Glomerales</taxon>
        <taxon>Glomeraceae</taxon>
        <taxon>Rhizophagus</taxon>
    </lineage>
</organism>
<dbReference type="PROSITE" id="PS50822">
    <property type="entry name" value="PIWI"/>
    <property type="match status" value="1"/>
</dbReference>
<evidence type="ECO:0000256" key="1">
    <source>
        <dbReference type="SAM" id="MobiDB-lite"/>
    </source>
</evidence>
<evidence type="ECO:0000259" key="2">
    <source>
        <dbReference type="PROSITE" id="PS50821"/>
    </source>
</evidence>
<dbReference type="InterPro" id="IPR003874">
    <property type="entry name" value="CDC45"/>
</dbReference>
<feature type="compositionally biased region" description="Low complexity" evidence="1">
    <location>
        <begin position="1332"/>
        <end position="1360"/>
    </location>
</feature>
<protein>
    <submittedName>
        <fullName evidence="4">Piwi-domain-containing protein</fullName>
    </submittedName>
</protein>
<dbReference type="GO" id="GO:0006270">
    <property type="term" value="P:DNA replication initiation"/>
    <property type="evidence" value="ECO:0007669"/>
    <property type="project" value="InterPro"/>
</dbReference>
<dbReference type="Pfam" id="PF02170">
    <property type="entry name" value="PAZ"/>
    <property type="match status" value="1"/>
</dbReference>
<dbReference type="InterPro" id="IPR003165">
    <property type="entry name" value="Piwi"/>
</dbReference>
<dbReference type="VEuPathDB" id="FungiDB:RhiirFUN_005759"/>
<dbReference type="PRINTS" id="PR01217">
    <property type="entry name" value="PRICHEXTENSN"/>
</dbReference>
<dbReference type="Pfam" id="PF02724">
    <property type="entry name" value="CDC45"/>
    <property type="match status" value="2"/>
</dbReference>
<dbReference type="SUPFAM" id="SSF53098">
    <property type="entry name" value="Ribonuclease H-like"/>
    <property type="match status" value="1"/>
</dbReference>
<dbReference type="VEuPathDB" id="FungiDB:RhiirFUN_005760"/>
<dbReference type="VEuPathDB" id="FungiDB:RhiirFUN_005761"/>
<evidence type="ECO:0000313" key="5">
    <source>
        <dbReference type="Proteomes" id="UP000232722"/>
    </source>
</evidence>
<feature type="domain" description="PAZ" evidence="2">
    <location>
        <begin position="522"/>
        <end position="622"/>
    </location>
</feature>
<dbReference type="VEuPathDB" id="FungiDB:FUN_006060"/>
<dbReference type="SMART" id="SM00950">
    <property type="entry name" value="Piwi"/>
    <property type="match status" value="1"/>
</dbReference>
<dbReference type="EMBL" id="LLXJ01000660">
    <property type="protein sequence ID" value="PKC07255.1"/>
    <property type="molecule type" value="Genomic_DNA"/>
</dbReference>
<feature type="compositionally biased region" description="Pro residues" evidence="1">
    <location>
        <begin position="1305"/>
        <end position="1331"/>
    </location>
</feature>
<dbReference type="VEuPathDB" id="FungiDB:FUN_006058"/>
<dbReference type="Gene3D" id="2.170.260.10">
    <property type="entry name" value="paz domain"/>
    <property type="match status" value="1"/>
</dbReference>
<feature type="region of interest" description="Disordered" evidence="1">
    <location>
        <begin position="1234"/>
        <end position="1360"/>
    </location>
</feature>
<gene>
    <name evidence="4" type="ORF">RhiirA5_377192</name>
</gene>
<evidence type="ECO:0000313" key="4">
    <source>
        <dbReference type="EMBL" id="PKC07255.1"/>
    </source>
</evidence>
<dbReference type="InterPro" id="IPR003100">
    <property type="entry name" value="PAZ_dom"/>
</dbReference>
<dbReference type="Pfam" id="PF02171">
    <property type="entry name" value="Piwi"/>
    <property type="match status" value="1"/>
</dbReference>